<dbReference type="PANTHER" id="PTHR23345">
    <property type="entry name" value="VITELLOGENIN-RELATED"/>
    <property type="match status" value="1"/>
</dbReference>
<dbReference type="SMART" id="SM00638">
    <property type="entry name" value="LPD_N"/>
    <property type="match status" value="1"/>
</dbReference>
<evidence type="ECO:0000256" key="2">
    <source>
        <dbReference type="ARBA" id="ARBA00022448"/>
    </source>
</evidence>
<evidence type="ECO:0000256" key="3">
    <source>
        <dbReference type="ARBA" id="ARBA00022525"/>
    </source>
</evidence>
<dbReference type="Pfam" id="PF00094">
    <property type="entry name" value="VWD"/>
    <property type="match status" value="1"/>
</dbReference>
<proteinExistence type="predicted"/>
<dbReference type="GO" id="GO:0006869">
    <property type="term" value="P:lipid transport"/>
    <property type="evidence" value="ECO:0007669"/>
    <property type="project" value="UniProtKB-KW"/>
</dbReference>
<dbReference type="GO" id="GO:0045735">
    <property type="term" value="F:nutrient reservoir activity"/>
    <property type="evidence" value="ECO:0007669"/>
    <property type="project" value="UniProtKB-KW"/>
</dbReference>
<keyword evidence="8" id="KW-1015">Disulfide bond</keyword>
<organism evidence="14 15">
    <name type="scientific">Cryptolaemus montrouzieri</name>
    <dbReference type="NCBI Taxonomy" id="559131"/>
    <lineage>
        <taxon>Eukaryota</taxon>
        <taxon>Metazoa</taxon>
        <taxon>Ecdysozoa</taxon>
        <taxon>Arthropoda</taxon>
        <taxon>Hexapoda</taxon>
        <taxon>Insecta</taxon>
        <taxon>Pterygota</taxon>
        <taxon>Neoptera</taxon>
        <taxon>Endopterygota</taxon>
        <taxon>Coleoptera</taxon>
        <taxon>Polyphaga</taxon>
        <taxon>Cucujiformia</taxon>
        <taxon>Coccinelloidea</taxon>
        <taxon>Coccinellidae</taxon>
        <taxon>Scymninae</taxon>
        <taxon>Scymnini</taxon>
        <taxon>Cryptolaemus</taxon>
    </lineage>
</organism>
<accession>A0ABD2PHW0</accession>
<dbReference type="Pfam" id="PF09172">
    <property type="entry name" value="Vit_open_b-sht"/>
    <property type="match status" value="1"/>
</dbReference>
<dbReference type="SUPFAM" id="SSF48431">
    <property type="entry name" value="Lipovitellin-phosvitin complex, superhelical domain"/>
    <property type="match status" value="1"/>
</dbReference>
<feature type="domain" description="Vitellogenin" evidence="12">
    <location>
        <begin position="45"/>
        <end position="661"/>
    </location>
</feature>
<evidence type="ECO:0000256" key="11">
    <source>
        <dbReference type="SAM" id="SignalP"/>
    </source>
</evidence>
<dbReference type="Proteomes" id="UP001516400">
    <property type="component" value="Unassembled WGS sequence"/>
</dbReference>
<dbReference type="PROSITE" id="PS51233">
    <property type="entry name" value="VWFD"/>
    <property type="match status" value="1"/>
</dbReference>
<dbReference type="EMBL" id="JABFTP020000186">
    <property type="protein sequence ID" value="KAL3290379.1"/>
    <property type="molecule type" value="Genomic_DNA"/>
</dbReference>
<dbReference type="GO" id="GO:0008289">
    <property type="term" value="F:lipid binding"/>
    <property type="evidence" value="ECO:0007669"/>
    <property type="project" value="UniProtKB-KW"/>
</dbReference>
<dbReference type="PANTHER" id="PTHR23345:SF15">
    <property type="entry name" value="VITELLOGENIN 1-RELATED"/>
    <property type="match status" value="1"/>
</dbReference>
<dbReference type="Gene3D" id="2.30.230.10">
    <property type="entry name" value="Lipovitellin, beta-sheet shell regions, chain A"/>
    <property type="match status" value="1"/>
</dbReference>
<dbReference type="InterPro" id="IPR001846">
    <property type="entry name" value="VWF_type-D"/>
</dbReference>
<reference evidence="14 15" key="1">
    <citation type="journal article" date="2021" name="BMC Biol.">
        <title>Horizontally acquired antibacterial genes associated with adaptive radiation of ladybird beetles.</title>
        <authorList>
            <person name="Li H.S."/>
            <person name="Tang X.F."/>
            <person name="Huang Y.H."/>
            <person name="Xu Z.Y."/>
            <person name="Chen M.L."/>
            <person name="Du X.Y."/>
            <person name="Qiu B.Y."/>
            <person name="Chen P.T."/>
            <person name="Zhang W."/>
            <person name="Slipinski A."/>
            <person name="Escalona H.E."/>
            <person name="Waterhouse R.M."/>
            <person name="Zwick A."/>
            <person name="Pang H."/>
        </authorList>
    </citation>
    <scope>NUCLEOTIDE SEQUENCE [LARGE SCALE GENOMIC DNA]</scope>
    <source>
        <strain evidence="14">SYSU2018</strain>
    </source>
</reference>
<dbReference type="InterPro" id="IPR050733">
    <property type="entry name" value="Vitellogenin/Apolipophorin"/>
</dbReference>
<dbReference type="Gene3D" id="2.20.50.20">
    <property type="entry name" value="Lipovitellin. Chain A, domain 3"/>
    <property type="match status" value="1"/>
</dbReference>
<keyword evidence="15" id="KW-1185">Reference proteome</keyword>
<comment type="caution">
    <text evidence="14">The sequence shown here is derived from an EMBL/GenBank/DDBJ whole genome shotgun (WGS) entry which is preliminary data.</text>
</comment>
<protein>
    <recommendedName>
        <fullName evidence="16">Vitellogenin domain-containing protein</fullName>
    </recommendedName>
</protein>
<comment type="caution">
    <text evidence="10">Lacks conserved residue(s) required for the propagation of feature annotation.</text>
</comment>
<sequence>MWRIVLLFLCGATNLISAQSNNPFKDPKICGRPSSCDKGDGKFKYGPNLRQIYKYSVEVRSLFNGTSRNESTLSIESKVYLEFPTPCEGLLTLKDSKLREGGVIHPRTEDFSADLEAFSLRFSFVDGLITELCPKLEEKIWALNLKRGLLSMLHNSMKRFDLDSDIVETDVKGICETKYRVSDTDGTSLIIEKTKDLSTCSSRSKLHSVVQSVPYSFRAKAGPEDGLLKTSSKCVFTIDHHIYKSINCEESYLLKPFSNRGSGVTTIIKQDLVLDKEENMKSHIEQEDIQKRVPLIFDHTLSRHLVSANIQNTKNLVRKMCEMDLQDDHIEFSDIFTNLIISLRLLTPEGFSEIYDHSSTLCPTGRKNILDALPFVGNTGAFSVMKDLITTKAINPTTINDWTLSFALTRQPDEEMMSVAAELIEKATFEPSVILSLGALTHSFCSQHSNCKEVNGVQRITEHLENAVVELYSNDTKIRKNHDKIVVYMKSIGNAGQLSPSFEKKSIEIIEDKNLDIEIRIASLETHRKTPCDQSKDYFQELYRDAAQDAELRIAAYLHAMKCPNYLLMRTIRHTLETEEVNQVGSFVWSHLNNLLKSAVPSRVEIQGLISDKDLVKKFKDDIRKFSHNYEGSLFFEKYNVGGSYDSNLIFSPKSYVPTSVTINMTIDLFGGSINLFEISSRIHGFENYLEHLFGPKGKWSYSKLQDKIPKMRFARDVASQLLNTELQAIPNVMENEFSDPKVSLGIKIFGNDLRYVTYNGYDELKDAADHLNPMHYLQRILSGKDINYHKAMMFLDSNYAIPSGAGLPITLSAIGTSSLNMKLFGTINAENFSQNRELEVSADIKPTLSFDITGSLSVTAFYAKTELKVKTSIYSSTAVESDLVIKGFKFAKVKISIPKQRSEIFNSRSELLVRNQGKDEIQHGLKEFTFTRSICSWPVIDKTLGLKTCIEYNFVNVTKMRNAPYFILAGTAGFRIFLEKLDPKAKDFILEYKWLDYADTSAVSLIFDAPGSSLGRIIGANFTIDRQSQNLTLLIKTTSGNVLARGKYKNSPDEKYLQIAININDIKHFDTSLSLTRSPINHGSIYYPKFYIGVNNERVVEIQGSVKMINKRGVFQYDVDLKFQTKRVTSKLFGYISKTPATLATQLRMMYKFPKATEQGIDLSFSLANRSKRNIMDIQGAASLESSSYPQYDFDSKLKLLRGQAHTEGAFNITFNHKDDAMKWTNFGLLIIAKSVNSTKTIHTIVSLEKSSKNIDINADFKYESKAPNTNVGLVVDYGKNKQFSTSIFLHNNQKPLQDFKLQVNVSVPTFHPMLASFKLHEKQLSHYNVEFNGTWFSGHSLSSHGFFEDKSTSRSYDYHAKLLFKSPSFDDVFSNLQYYRDRKEFKLSLKFDQNNTDYMVLIKHLNASPEESSTLAKLKYRHKVYSLLATLFSGDHQRVAMEIHIDQMRDVHFAAFVHNKEAYKAAGVELKWDANRDPDQKLVFSGNFSRVSSFNYIANILASYPGRTLLGNYEFVLRRGHLNTVVRLSWDDDSSFAVIFNSDYDFDRKMYFVAVGEIVTPFQNWKQTFLDASFEHELNMYSLNGSLGWEKNQHISIDFFGNYVGKVDFIECAYRSVLSSTVKNIPSLSASFSHNQNGSVINTLLRLQYSPEEIIDVKSKWEVVSDSKSENYTGTVVASSPFSGFHQGYLISKVMITQDRYIRGIADLDLDFKKFSVNAEGRLKKLTNSMFTVNITTPIEKYSTINGRFGFIENQRYLVAMITYPSKVLGVEALLSIQSLTEFDTKFILGTPLQVLQRVIFIGKLKPETADFRAGWNSLLGGFQGKWHYVNSVDFEYAYIVYTPIENFEENSVILKVIIGDSVDLDVSVKLSSQKLGVRVLGETKPALLKDLDIKLDEIYGKRSINLPWEMNNKEENEKDGLLNWSGLVEFDTLIYPTLKGTLDIDQRGPVYNIKSILTVPDGDAVINDRFEYHGGLSMKNTLQITTPYTSYSVIDSSYELDISPGSNYIFLLDMNYQNGTELVENGLTAKYIIWNDTDFGKTHNITFHAKTPIVTFLNIDGGGFLSIKRNDSSRNYMIMSYLKTRSIDIANQADLKMNTSIVDANVFLSVKTATIYVPPVYLKYKREANIRDNSMEIHIDIPEMYKEEIYFHTDWYYHSVRDFNTYLNVRTPFDGFQKSILGIRLSPTVNSQTGDITIDIKPVEATINSTFKNDVFHTVAQFNVSGKSFPVILKCTTIKSTPVLRTLDGVLMIRNNRFNINGNIELTDQLPMNVHIELIPKEPKDKIILEYKITSSEDSNYKFIGSASTKKDYVRLNVDTRIKTVTDWKTQAKILTTNEKYKQFTVTAECKTDGALKTIEIETETPIKYLEKSNLGASLKNSPEGHHLRAHFNASTRNGNMDLKWVWLYLENMKIDIDSRFTNNDTERVFIGRGFYLNPNKEFKYWKTGAHLEFDRKWETGSNFTLILPSIQNVTIDGNLMIPPPRVEVHSVKGKLLYTTPIDYVEYLAKYNTLMSKKSYGSTGKAEVIKEGDNNRVNGSLGVQWAPNKIIVNLIEYLEMEDGYDVQYKLSTPKYKSKKAIVLKGSYRGSDSHHNLRCQVFKPEDDEVIFGKLNFKELANMNGLINITIPYEHMNYAGVNFTTETSAYVYNRYLEAFWPDSSAKIDAKCDIQTGETLLHRTRRGSILVEVPLSSKHIANVDYIYQDLPRHSFGNATVNYNKNKLLDGSYDCLTESRAGMEKDITHVEVQNRFFPIAVDYNHGYEYGVPSGEIIAAPSKDTKHVKLYHLTNRTKFAIEGNLIMGTTSTGQQLELEVHHLNKTVNFKSDYDIFDQEYKQYSRLGLGADIWIEYNISLLNETKDQEFDAQRLQLDVQYPLRNLTFIGTYKIGEESIKTDVALRWDVDDKYVEAELDWKRLSGTHKQISLILKHPTFEKNVTLLTEYGHDDIKIIDTKIKFDYSENPDQLFEMGGRLNDNSNDDAYNYTYSLFATHNATNLNLQGVGDFFWGADVYSTNHQKEYRRSYIPQQHSEAFIRLDFLQNEFELKRETLGQLSYVKMCYESNHPIYSGNLTINHEFNEAGGYYDLNLTEKVFLLNYNMTTDGRQSIHIYGDIPDARSAKFNAWRDYDDIKIDDISYYLRMNHSRLIVSSLLWRHDLLRGLQSDIHKGLHSIYIYITETINDTRQYVRSEIRESLTGIKSEAEPYIQNYMEDLRGLWLFEDDIEQFKIFLNNSYHANDFYIKTIVTVTMFTFDELALKKHFESVPAIISEIWGIMGASGKKIQKSIDWVIEKIVNYYKNITTFMRELLDGDPVQHLSDVFSKMLAQYDDFIRKMHVAFIQYIEKLWQQTYDLVVDNWYKMLIAIEPTFLKLVAYTESIAWSTSQEFLDFLYIRKNEIMISPYFVKFTNFTHDVDKFYKDITGNNTLSSMVKYTKIGWNFLRERYMDKLPFAKELEAIVKEIAGDLNKLRELPSVAYLEERLNQMFSKLLWFYDYFEVETRIQNFLTLMHKKLTDYSQTALQAENRYREAKTKFIFDPNEGKMHLEQKMPMSWHAFNETPNFHEIPEIKTVCDIRDFFITSHTNFWNFYYDYKPYTDPSEWLPPFKAQALIIGNKHYVTFDRRFYEFKGDCSYLLSADMKDHNFTLIVSYGSKKTHELLLMINKTLVEIDIFADLVKVGDSAHSQLPLEIGDTFIHRDSGIITVDSASGFLLECNTKFHVCTFEVSGWYFGKTAGLFGTINNEPSDDFLSSDKMKHNETNVSEFARTWALNKECAKFDTINQPRNNTPSKEVAQICEDLYTNKVSQFSSCFPRISKDPFFDMCLGSTTIDEACSSASAYTTLCSFENTPLIIPDFCIKCSMPNDSFLYEGEFVKLSGQNITRSVDVVFLIETKECNQNLTTSKNMKLLIDSLDEELVANNLMNNRYAMVLFGGDGVYNDPRVRSLNGEIFTNHSSVMKTLENIRIGNGSSDIFSALIYASRLNFRPAVSKTFILLPCSECHDSYMKFDYPILHQHLSENAISLHILMNDDFNLGKSKENKIPYGIDDRRAYTKKDFRILRGDESLRNHIRLPKASMGLCIPLALETNGTLFTSKYIKNEKDDSAKKFISVFTKRVAESSNSAECFICECTAPNSGISYMECYPCHHPSRGSIDDGFDEDELLMSLQPGESVF</sequence>
<feature type="signal peptide" evidence="11">
    <location>
        <begin position="1"/>
        <end position="18"/>
    </location>
</feature>
<dbReference type="InterPro" id="IPR009454">
    <property type="entry name" value="Lipid_transpt_open_b-sht"/>
</dbReference>
<feature type="domain" description="VWFD" evidence="13">
    <location>
        <begin position="3609"/>
        <end position="3777"/>
    </location>
</feature>
<dbReference type="FunFam" id="2.20.50.20:FF:000007">
    <property type="entry name" value="von Willebrand factor type D domaincontaining protein"/>
    <property type="match status" value="1"/>
</dbReference>
<dbReference type="InterPro" id="IPR015817">
    <property type="entry name" value="Vitellinogen_open_b-sht_sub1"/>
</dbReference>
<keyword evidence="4 11" id="KW-0732">Signal</keyword>
<gene>
    <name evidence="14" type="ORF">HHI36_023721</name>
</gene>
<dbReference type="Gene3D" id="1.25.10.20">
    <property type="entry name" value="Vitellinogen, superhelical"/>
    <property type="match status" value="1"/>
</dbReference>
<evidence type="ECO:0000313" key="15">
    <source>
        <dbReference type="Proteomes" id="UP001516400"/>
    </source>
</evidence>
<dbReference type="InterPro" id="IPR015819">
    <property type="entry name" value="Lipid_transp_b-sht_shell"/>
</dbReference>
<dbReference type="SUPFAM" id="SSF56968">
    <property type="entry name" value="Lipovitellin-phosvitin complex, beta-sheet shell regions"/>
    <property type="match status" value="2"/>
</dbReference>
<evidence type="ECO:0000256" key="8">
    <source>
        <dbReference type="ARBA" id="ARBA00023157"/>
    </source>
</evidence>
<dbReference type="GO" id="GO:0005576">
    <property type="term" value="C:extracellular region"/>
    <property type="evidence" value="ECO:0007669"/>
    <property type="project" value="UniProtKB-SubCell"/>
</dbReference>
<evidence type="ECO:0000256" key="5">
    <source>
        <dbReference type="ARBA" id="ARBA00022761"/>
    </source>
</evidence>
<keyword evidence="9" id="KW-0325">Glycoprotein</keyword>
<dbReference type="SMART" id="SM00216">
    <property type="entry name" value="VWD"/>
    <property type="match status" value="1"/>
</dbReference>
<dbReference type="PROSITE" id="PS51211">
    <property type="entry name" value="VITELLOGENIN"/>
    <property type="match status" value="1"/>
</dbReference>
<dbReference type="InterPro" id="IPR015255">
    <property type="entry name" value="Vitellinogen_open_b-sht"/>
</dbReference>
<keyword evidence="6" id="KW-0445">Lipid transport</keyword>
<evidence type="ECO:0000259" key="13">
    <source>
        <dbReference type="PROSITE" id="PS51233"/>
    </source>
</evidence>
<evidence type="ECO:0000259" key="12">
    <source>
        <dbReference type="PROSITE" id="PS51211"/>
    </source>
</evidence>
<keyword evidence="2" id="KW-0813">Transport</keyword>
<keyword evidence="3" id="KW-0964">Secreted</keyword>
<comment type="subcellular location">
    <subcellularLocation>
        <location evidence="1">Secreted</location>
    </subcellularLocation>
</comment>
<feature type="chain" id="PRO_5044749647" description="Vitellogenin domain-containing protein" evidence="11">
    <location>
        <begin position="19"/>
        <end position="4174"/>
    </location>
</feature>
<dbReference type="InterPro" id="IPR001747">
    <property type="entry name" value="Vitellogenin_N"/>
</dbReference>
<keyword evidence="7" id="KW-0446">Lipid-binding</keyword>
<dbReference type="InterPro" id="IPR015816">
    <property type="entry name" value="Vitellinogen_b-sht_N"/>
</dbReference>
<keyword evidence="5" id="KW-0758">Storage protein</keyword>
<evidence type="ECO:0000256" key="9">
    <source>
        <dbReference type="ARBA" id="ARBA00023180"/>
    </source>
</evidence>
<evidence type="ECO:0000313" key="14">
    <source>
        <dbReference type="EMBL" id="KAL3290379.1"/>
    </source>
</evidence>
<dbReference type="SMART" id="SM01169">
    <property type="entry name" value="DUF1943"/>
    <property type="match status" value="1"/>
</dbReference>
<evidence type="ECO:0000256" key="10">
    <source>
        <dbReference type="PROSITE-ProRule" id="PRU00557"/>
    </source>
</evidence>
<evidence type="ECO:0000256" key="4">
    <source>
        <dbReference type="ARBA" id="ARBA00022729"/>
    </source>
</evidence>
<evidence type="ECO:0000256" key="1">
    <source>
        <dbReference type="ARBA" id="ARBA00004613"/>
    </source>
</evidence>
<dbReference type="Gene3D" id="2.20.80.10">
    <property type="entry name" value="Lipovitellin-phosvitin complex, chain A, domain 4"/>
    <property type="match status" value="1"/>
</dbReference>
<evidence type="ECO:0000256" key="6">
    <source>
        <dbReference type="ARBA" id="ARBA00023055"/>
    </source>
</evidence>
<dbReference type="InterPro" id="IPR011030">
    <property type="entry name" value="Lipovitellin_superhlx_dom"/>
</dbReference>
<evidence type="ECO:0000256" key="7">
    <source>
        <dbReference type="ARBA" id="ARBA00023121"/>
    </source>
</evidence>
<name>A0ABD2PHW0_9CUCU</name>
<dbReference type="Pfam" id="PF01347">
    <property type="entry name" value="Vitellogenin_N"/>
    <property type="match status" value="1"/>
</dbReference>
<evidence type="ECO:0008006" key="16">
    <source>
        <dbReference type="Google" id="ProtNLM"/>
    </source>
</evidence>
<dbReference type="Pfam" id="PF06448">
    <property type="entry name" value="DUF1081"/>
    <property type="match status" value="1"/>
</dbReference>